<dbReference type="Gene3D" id="6.10.250.540">
    <property type="match status" value="1"/>
</dbReference>
<dbReference type="AlphaFoldDB" id="A0A8H4B8R8"/>
<evidence type="ECO:0000313" key="9">
    <source>
        <dbReference type="EMBL" id="KAF1797760.1"/>
    </source>
</evidence>
<keyword evidence="2 5" id="KW-0805">Transcription regulation</keyword>
<evidence type="ECO:0000313" key="10">
    <source>
        <dbReference type="Proteomes" id="UP000469890"/>
    </source>
</evidence>
<keyword evidence="3 5" id="KW-0238">DNA-binding</keyword>
<evidence type="ECO:0000256" key="6">
    <source>
        <dbReference type="SAM" id="Coils"/>
    </source>
</evidence>
<dbReference type="InterPro" id="IPR036390">
    <property type="entry name" value="WH_DNA-bd_sf"/>
</dbReference>
<feature type="domain" description="E2F/DP family winged-helix DNA-binding" evidence="8">
    <location>
        <begin position="31"/>
        <end position="96"/>
    </location>
</feature>
<dbReference type="GO" id="GO:0000981">
    <property type="term" value="F:DNA-binding transcription factor activity, RNA polymerase II-specific"/>
    <property type="evidence" value="ECO:0007669"/>
    <property type="project" value="TreeGrafter"/>
</dbReference>
<dbReference type="PANTHER" id="PTHR12081">
    <property type="entry name" value="TRANSCRIPTION FACTOR E2F"/>
    <property type="match status" value="1"/>
</dbReference>
<dbReference type="PANTHER" id="PTHR12081:SF18">
    <property type="entry name" value="TRANSCRIPTION FACTOR E2F2-RELATED"/>
    <property type="match status" value="1"/>
</dbReference>
<evidence type="ECO:0000259" key="8">
    <source>
        <dbReference type="SMART" id="SM01372"/>
    </source>
</evidence>
<feature type="coiled-coil region" evidence="6">
    <location>
        <begin position="121"/>
        <end position="151"/>
    </location>
</feature>
<comment type="similarity">
    <text evidence="1 5">Belongs to the E2F/DP family.</text>
</comment>
<evidence type="ECO:0000256" key="7">
    <source>
        <dbReference type="SAM" id="MobiDB-lite"/>
    </source>
</evidence>
<keyword evidence="4 5" id="KW-0804">Transcription</keyword>
<dbReference type="InterPro" id="IPR015633">
    <property type="entry name" value="E2F"/>
</dbReference>
<dbReference type="GO" id="GO:0090575">
    <property type="term" value="C:RNA polymerase II transcription regulator complex"/>
    <property type="evidence" value="ECO:0007669"/>
    <property type="project" value="TreeGrafter"/>
</dbReference>
<dbReference type="Pfam" id="PF02319">
    <property type="entry name" value="WHD_E2F_TDP"/>
    <property type="match status" value="1"/>
</dbReference>
<evidence type="ECO:0000256" key="1">
    <source>
        <dbReference type="ARBA" id="ARBA00010940"/>
    </source>
</evidence>
<protein>
    <submittedName>
        <fullName evidence="9">E2F/DP family winged-helix DNA-binding domain-containing protein</fullName>
    </submittedName>
</protein>
<evidence type="ECO:0000256" key="5">
    <source>
        <dbReference type="RuleBase" id="RU003796"/>
    </source>
</evidence>
<dbReference type="InterPro" id="IPR036388">
    <property type="entry name" value="WH-like_DNA-bd_sf"/>
</dbReference>
<evidence type="ECO:0000256" key="4">
    <source>
        <dbReference type="ARBA" id="ARBA00023163"/>
    </source>
</evidence>
<dbReference type="EMBL" id="JAAECE010000008">
    <property type="protein sequence ID" value="KAF1797760.1"/>
    <property type="molecule type" value="Genomic_DNA"/>
</dbReference>
<evidence type="ECO:0000256" key="3">
    <source>
        <dbReference type="ARBA" id="ARBA00023125"/>
    </source>
</evidence>
<dbReference type="SUPFAM" id="SSF46785">
    <property type="entry name" value="Winged helix' DNA-binding domain"/>
    <property type="match status" value="1"/>
</dbReference>
<keyword evidence="5" id="KW-0539">Nucleus</keyword>
<dbReference type="SUPFAM" id="SSF144074">
    <property type="entry name" value="E2F-DP heterodimerization region"/>
    <property type="match status" value="1"/>
</dbReference>
<comment type="subcellular location">
    <subcellularLocation>
        <location evidence="5">Nucleus</location>
    </subcellularLocation>
</comment>
<organism evidence="9 10">
    <name type="scientific">Mucor circinelloides f. lusitanicus</name>
    <name type="common">Mucor racemosus var. lusitanicus</name>
    <dbReference type="NCBI Taxonomy" id="29924"/>
    <lineage>
        <taxon>Eukaryota</taxon>
        <taxon>Fungi</taxon>
        <taxon>Fungi incertae sedis</taxon>
        <taxon>Mucoromycota</taxon>
        <taxon>Mucoromycotina</taxon>
        <taxon>Mucoromycetes</taxon>
        <taxon>Mucorales</taxon>
        <taxon>Mucorineae</taxon>
        <taxon>Mucoraceae</taxon>
        <taxon>Mucor</taxon>
    </lineage>
</organism>
<dbReference type="FunFam" id="1.10.10.10:FF:000008">
    <property type="entry name" value="E2F transcription factor 1"/>
    <property type="match status" value="1"/>
</dbReference>
<reference evidence="9 10" key="1">
    <citation type="submission" date="2019-09" db="EMBL/GenBank/DDBJ databases">
        <authorList>
            <consortium name="DOE Joint Genome Institute"/>
            <person name="Mondo S.J."/>
            <person name="Navarro-Mendoza M.I."/>
            <person name="Perez-Arques C."/>
            <person name="Panchal S."/>
            <person name="Nicolas F.E."/>
            <person name="Ganguly P."/>
            <person name="Pangilinan J."/>
            <person name="Grigoriev I."/>
            <person name="Heitman J."/>
            <person name="Sanya K."/>
            <person name="Garre V."/>
        </authorList>
    </citation>
    <scope>NUCLEOTIDE SEQUENCE [LARGE SCALE GENOMIC DNA]</scope>
    <source>
        <strain evidence="9 10">MU402</strain>
    </source>
</reference>
<proteinExistence type="inferred from homology"/>
<name>A0A8H4B8R8_MUCCL</name>
<dbReference type="InterPro" id="IPR037241">
    <property type="entry name" value="E2F-DP_heterodim"/>
</dbReference>
<keyword evidence="6" id="KW-0175">Coiled coil</keyword>
<dbReference type="PROSITE" id="PS51257">
    <property type="entry name" value="PROKAR_LIPOPROTEIN"/>
    <property type="match status" value="1"/>
</dbReference>
<sequence>MPQRQDARQPSPQQQQSSATASFSSSSQSCRYDSSLGLLTKKFIALLRSSAHGDLDLNRAASQLKVQKRRIYDITNVLEGIRLIEKNSKNHVRWIGNAAVNATNETTNDNIMTTTSSPAPTNELEQRLAYLRNHNQTLENEQHHLNIFKQQIDQEIERVIKNNASYCYLTMDDIDRFEVIMAAQQEALVVVNAPYDTDIEVHQAKNTTPTKKKSNNTTTKCLIRVPENSTKSLRLISLKHKDNDHSNH</sequence>
<comment type="caution">
    <text evidence="9">The sequence shown here is derived from an EMBL/GenBank/DDBJ whole genome shotgun (WGS) entry which is preliminary data.</text>
</comment>
<dbReference type="SMART" id="SM01372">
    <property type="entry name" value="E2F_TDP"/>
    <property type="match status" value="1"/>
</dbReference>
<feature type="region of interest" description="Disordered" evidence="7">
    <location>
        <begin position="1"/>
        <end position="29"/>
    </location>
</feature>
<gene>
    <name evidence="9" type="ORF">FB192DRAFT_1289299</name>
</gene>
<accession>A0A8H4B8R8</accession>
<dbReference type="Gene3D" id="1.10.10.10">
    <property type="entry name" value="Winged helix-like DNA-binding domain superfamily/Winged helix DNA-binding domain"/>
    <property type="match status" value="1"/>
</dbReference>
<dbReference type="InterPro" id="IPR003316">
    <property type="entry name" value="E2F_WHTH_DNA-bd_dom"/>
</dbReference>
<evidence type="ECO:0000256" key="2">
    <source>
        <dbReference type="ARBA" id="ARBA00023015"/>
    </source>
</evidence>
<dbReference type="Proteomes" id="UP000469890">
    <property type="component" value="Unassembled WGS sequence"/>
</dbReference>
<dbReference type="GO" id="GO:0000978">
    <property type="term" value="F:RNA polymerase II cis-regulatory region sequence-specific DNA binding"/>
    <property type="evidence" value="ECO:0007669"/>
    <property type="project" value="InterPro"/>
</dbReference>